<evidence type="ECO:0008006" key="3">
    <source>
        <dbReference type="Google" id="ProtNLM"/>
    </source>
</evidence>
<accession>A0ABV7J6Q5</accession>
<organism evidence="1 2">
    <name type="scientific">Cypionkella sinensis</name>
    <dbReference type="NCBI Taxonomy" id="1756043"/>
    <lineage>
        <taxon>Bacteria</taxon>
        <taxon>Pseudomonadati</taxon>
        <taxon>Pseudomonadota</taxon>
        <taxon>Alphaproteobacteria</taxon>
        <taxon>Rhodobacterales</taxon>
        <taxon>Paracoccaceae</taxon>
        <taxon>Cypionkella</taxon>
    </lineage>
</organism>
<evidence type="ECO:0000313" key="2">
    <source>
        <dbReference type="Proteomes" id="UP001595547"/>
    </source>
</evidence>
<dbReference type="RefSeq" id="WP_380074654.1">
    <property type="nucleotide sequence ID" value="NZ_JBHRTO010000002.1"/>
</dbReference>
<protein>
    <recommendedName>
        <fullName evidence="3">DUF3618 domain-containing protein</fullName>
    </recommendedName>
</protein>
<reference evidence="2" key="1">
    <citation type="journal article" date="2019" name="Int. J. Syst. Evol. Microbiol.">
        <title>The Global Catalogue of Microorganisms (GCM) 10K type strain sequencing project: providing services to taxonomists for standard genome sequencing and annotation.</title>
        <authorList>
            <consortium name="The Broad Institute Genomics Platform"/>
            <consortium name="The Broad Institute Genome Sequencing Center for Infectious Disease"/>
            <person name="Wu L."/>
            <person name="Ma J."/>
        </authorList>
    </citation>
    <scope>NUCLEOTIDE SEQUENCE [LARGE SCALE GENOMIC DNA]</scope>
    <source>
        <strain evidence="2">KCTC 52039</strain>
    </source>
</reference>
<keyword evidence="2" id="KW-1185">Reference proteome</keyword>
<sequence>MRMDKIEPHLVKERMQQDRAALKASLSALGDRFARPGVATDLLNHAQTVGQVARANPVIVSVLGAGLAWYMLRRKPEPVLENGLSGTSFEAKARWEDEGGPAQPIEDDDFDWIEEAEALRAQANVSLHKLESLALDGLDYAKQRAAVLADLAQDVRKAMRRGLEQLSSSAQDRILAAREAAYEAQLSLRNSTAKVVNDHPVAVTSAALALGAAVTAAWLRQPSQERKLAKERDRLLEETRRLLAHERRRAHEAMDILAGSRGLRNSS</sequence>
<dbReference type="Proteomes" id="UP001595547">
    <property type="component" value="Unassembled WGS sequence"/>
</dbReference>
<evidence type="ECO:0000313" key="1">
    <source>
        <dbReference type="EMBL" id="MFC3182999.1"/>
    </source>
</evidence>
<proteinExistence type="predicted"/>
<gene>
    <name evidence="1" type="ORF">ACFOGH_18515</name>
</gene>
<comment type="caution">
    <text evidence="1">The sequence shown here is derived from an EMBL/GenBank/DDBJ whole genome shotgun (WGS) entry which is preliminary data.</text>
</comment>
<dbReference type="EMBL" id="JBHRTO010000002">
    <property type="protein sequence ID" value="MFC3182999.1"/>
    <property type="molecule type" value="Genomic_DNA"/>
</dbReference>
<name>A0ABV7J6Q5_9RHOB</name>